<keyword evidence="1" id="KW-0175">Coiled coil</keyword>
<name>A0A9D6V5I3_9BACT</name>
<sequence length="82" mass="9808">MGELEKSLKAIERARRRKRELKSLIEVLFEEYKLVKTEIEMHKEQIEKLMSSKEYSAYLDTIEMDASLEFPYLSDQNPSHKK</sequence>
<feature type="coiled-coil region" evidence="1">
    <location>
        <begin position="1"/>
        <end position="52"/>
    </location>
</feature>
<reference evidence="2" key="1">
    <citation type="submission" date="2020-07" db="EMBL/GenBank/DDBJ databases">
        <title>Huge and variable diversity of episymbiotic CPR bacteria and DPANN archaea in groundwater ecosystems.</title>
        <authorList>
            <person name="He C.Y."/>
            <person name="Keren R."/>
            <person name="Whittaker M."/>
            <person name="Farag I.F."/>
            <person name="Doudna J."/>
            <person name="Cate J.H.D."/>
            <person name="Banfield J.F."/>
        </authorList>
    </citation>
    <scope>NUCLEOTIDE SEQUENCE</scope>
    <source>
        <strain evidence="2">NC_groundwater_1664_Pr3_B-0.1um_52_9</strain>
    </source>
</reference>
<dbReference type="Proteomes" id="UP000807825">
    <property type="component" value="Unassembled WGS sequence"/>
</dbReference>
<gene>
    <name evidence="2" type="ORF">HY912_16565</name>
</gene>
<organism evidence="2 3">
    <name type="scientific">Desulfomonile tiedjei</name>
    <dbReference type="NCBI Taxonomy" id="2358"/>
    <lineage>
        <taxon>Bacteria</taxon>
        <taxon>Pseudomonadati</taxon>
        <taxon>Thermodesulfobacteriota</taxon>
        <taxon>Desulfomonilia</taxon>
        <taxon>Desulfomonilales</taxon>
        <taxon>Desulfomonilaceae</taxon>
        <taxon>Desulfomonile</taxon>
    </lineage>
</organism>
<dbReference type="AlphaFoldDB" id="A0A9D6V5I3"/>
<evidence type="ECO:0000313" key="3">
    <source>
        <dbReference type="Proteomes" id="UP000807825"/>
    </source>
</evidence>
<protein>
    <submittedName>
        <fullName evidence="2">Uncharacterized protein</fullName>
    </submittedName>
</protein>
<proteinExistence type="predicted"/>
<dbReference type="EMBL" id="JACRDE010000433">
    <property type="protein sequence ID" value="MBI5251103.1"/>
    <property type="molecule type" value="Genomic_DNA"/>
</dbReference>
<comment type="caution">
    <text evidence="2">The sequence shown here is derived from an EMBL/GenBank/DDBJ whole genome shotgun (WGS) entry which is preliminary data.</text>
</comment>
<evidence type="ECO:0000256" key="1">
    <source>
        <dbReference type="SAM" id="Coils"/>
    </source>
</evidence>
<accession>A0A9D6V5I3</accession>
<evidence type="ECO:0000313" key="2">
    <source>
        <dbReference type="EMBL" id="MBI5251103.1"/>
    </source>
</evidence>